<evidence type="ECO:0000256" key="5">
    <source>
        <dbReference type="SAM" id="MobiDB-lite"/>
    </source>
</evidence>
<dbReference type="PRINTS" id="PR00455">
    <property type="entry name" value="HTHTETR"/>
</dbReference>
<keyword evidence="1" id="KW-0805">Transcription regulation</keyword>
<evidence type="ECO:0000259" key="6">
    <source>
        <dbReference type="PROSITE" id="PS50977"/>
    </source>
</evidence>
<protein>
    <submittedName>
        <fullName evidence="7">TetR/AcrR family transcriptional regulator</fullName>
    </submittedName>
</protein>
<evidence type="ECO:0000256" key="3">
    <source>
        <dbReference type="ARBA" id="ARBA00023163"/>
    </source>
</evidence>
<accession>A0ABS2UHS5</accession>
<dbReference type="SUPFAM" id="SSF48498">
    <property type="entry name" value="Tetracyclin repressor-like, C-terminal domain"/>
    <property type="match status" value="1"/>
</dbReference>
<dbReference type="InterPro" id="IPR001647">
    <property type="entry name" value="HTH_TetR"/>
</dbReference>
<dbReference type="InterPro" id="IPR050109">
    <property type="entry name" value="HTH-type_TetR-like_transc_reg"/>
</dbReference>
<dbReference type="Pfam" id="PF00440">
    <property type="entry name" value="TetR_N"/>
    <property type="match status" value="1"/>
</dbReference>
<feature type="region of interest" description="Disordered" evidence="5">
    <location>
        <begin position="195"/>
        <end position="219"/>
    </location>
</feature>
<evidence type="ECO:0000313" key="7">
    <source>
        <dbReference type="EMBL" id="MBM9617196.1"/>
    </source>
</evidence>
<keyword evidence="8" id="KW-1185">Reference proteome</keyword>
<dbReference type="PANTHER" id="PTHR30055:SF234">
    <property type="entry name" value="HTH-TYPE TRANSCRIPTIONAL REGULATOR BETI"/>
    <property type="match status" value="1"/>
</dbReference>
<dbReference type="Proteomes" id="UP000664109">
    <property type="component" value="Unassembled WGS sequence"/>
</dbReference>
<dbReference type="Gene3D" id="1.10.357.10">
    <property type="entry name" value="Tetracycline Repressor, domain 2"/>
    <property type="match status" value="1"/>
</dbReference>
<dbReference type="SUPFAM" id="SSF46689">
    <property type="entry name" value="Homeodomain-like"/>
    <property type="match status" value="1"/>
</dbReference>
<sequence>MLTRSALLDAAAREVDAHGYGSVAMRHVARAADVTTGALTFHFPTKSDLFAEVAELGLTRMRERADEVARLPVAPLRRISLLVLALLELLHDDVVARAAVRLSRELPGTGDWSDSWLPVGREMLRRADEAGQLREGVTPDAVAEMTLHLVAGTEMCAHGGAPASDVGDGDGGAGGGAGGARFAALCDLLLYGASALRPPGPAPDPPRTASPRTASGENT</sequence>
<feature type="compositionally biased region" description="Pro residues" evidence="5">
    <location>
        <begin position="198"/>
        <end position="208"/>
    </location>
</feature>
<keyword evidence="3" id="KW-0804">Transcription</keyword>
<comment type="caution">
    <text evidence="7">The sequence shown here is derived from an EMBL/GenBank/DDBJ whole genome shotgun (WGS) entry which is preliminary data.</text>
</comment>
<dbReference type="RefSeq" id="WP_205371621.1">
    <property type="nucleotide sequence ID" value="NZ_JAFEJA010000001.1"/>
</dbReference>
<gene>
    <name evidence="7" type="ORF">JE024_00330</name>
</gene>
<reference evidence="7 8" key="1">
    <citation type="journal article" date="2016" name="Arch. Microbiol.">
        <title>Streptomyces zhihengii sp. nov., isolated from rhizospheric soil of Psammosilene tunicoides.</title>
        <authorList>
            <person name="Huang M.J."/>
            <person name="Fei J.J."/>
            <person name="Salam N."/>
            <person name="Kim C.J."/>
            <person name="Hozzein W.N."/>
            <person name="Xiao M."/>
            <person name="Huang H.Q."/>
            <person name="Li W.J."/>
        </authorList>
    </citation>
    <scope>NUCLEOTIDE SEQUENCE [LARGE SCALE GENOMIC DNA]</scope>
    <source>
        <strain evidence="7 8">YIM T102</strain>
    </source>
</reference>
<dbReference type="InterPro" id="IPR036271">
    <property type="entry name" value="Tet_transcr_reg_TetR-rel_C_sf"/>
</dbReference>
<feature type="DNA-binding region" description="H-T-H motif" evidence="4">
    <location>
        <begin position="24"/>
        <end position="43"/>
    </location>
</feature>
<dbReference type="PROSITE" id="PS50977">
    <property type="entry name" value="HTH_TETR_2"/>
    <property type="match status" value="1"/>
</dbReference>
<name>A0ABS2UHS5_9ACTN</name>
<evidence type="ECO:0000256" key="1">
    <source>
        <dbReference type="ARBA" id="ARBA00023015"/>
    </source>
</evidence>
<evidence type="ECO:0000256" key="4">
    <source>
        <dbReference type="PROSITE-ProRule" id="PRU00335"/>
    </source>
</evidence>
<evidence type="ECO:0000256" key="2">
    <source>
        <dbReference type="ARBA" id="ARBA00023125"/>
    </source>
</evidence>
<proteinExistence type="predicted"/>
<feature type="domain" description="HTH tetR-type" evidence="6">
    <location>
        <begin position="1"/>
        <end position="61"/>
    </location>
</feature>
<organism evidence="7 8">
    <name type="scientific">Streptomyces zhihengii</name>
    <dbReference type="NCBI Taxonomy" id="1818004"/>
    <lineage>
        <taxon>Bacteria</taxon>
        <taxon>Bacillati</taxon>
        <taxon>Actinomycetota</taxon>
        <taxon>Actinomycetes</taxon>
        <taxon>Kitasatosporales</taxon>
        <taxon>Streptomycetaceae</taxon>
        <taxon>Streptomyces</taxon>
    </lineage>
</organism>
<dbReference type="InterPro" id="IPR009057">
    <property type="entry name" value="Homeodomain-like_sf"/>
</dbReference>
<feature type="compositionally biased region" description="Low complexity" evidence="5">
    <location>
        <begin position="209"/>
        <end position="219"/>
    </location>
</feature>
<dbReference type="PANTHER" id="PTHR30055">
    <property type="entry name" value="HTH-TYPE TRANSCRIPTIONAL REGULATOR RUTR"/>
    <property type="match status" value="1"/>
</dbReference>
<dbReference type="EMBL" id="JAFEJA010000001">
    <property type="protein sequence ID" value="MBM9617196.1"/>
    <property type="molecule type" value="Genomic_DNA"/>
</dbReference>
<keyword evidence="2 4" id="KW-0238">DNA-binding</keyword>
<evidence type="ECO:0000313" key="8">
    <source>
        <dbReference type="Proteomes" id="UP000664109"/>
    </source>
</evidence>